<comment type="caution">
    <text evidence="5">The sequence shown here is derived from an EMBL/GenBank/DDBJ whole genome shotgun (WGS) entry which is preliminary data.</text>
</comment>
<feature type="chain" id="PRO_5043776981" evidence="4">
    <location>
        <begin position="25"/>
        <end position="162"/>
    </location>
</feature>
<reference evidence="5 6" key="1">
    <citation type="journal article" date="2018" name="Sci. Data">
        <title>The draft genome sequence of cork oak.</title>
        <authorList>
            <person name="Ramos A.M."/>
            <person name="Usie A."/>
            <person name="Barbosa P."/>
            <person name="Barros P.M."/>
            <person name="Capote T."/>
            <person name="Chaves I."/>
            <person name="Simoes F."/>
            <person name="Abreu I."/>
            <person name="Carrasquinho I."/>
            <person name="Faro C."/>
            <person name="Guimaraes J.B."/>
            <person name="Mendonca D."/>
            <person name="Nobrega F."/>
            <person name="Rodrigues L."/>
            <person name="Saibo N.J.M."/>
            <person name="Varela M.C."/>
            <person name="Egas C."/>
            <person name="Matos J."/>
            <person name="Miguel C.M."/>
            <person name="Oliveira M.M."/>
            <person name="Ricardo C.P."/>
            <person name="Goncalves S."/>
        </authorList>
    </citation>
    <scope>NUCLEOTIDE SEQUENCE [LARGE SCALE GENOMIC DNA]</scope>
    <source>
        <strain evidence="6">cv. HL8</strain>
    </source>
</reference>
<dbReference type="InterPro" id="IPR036852">
    <property type="entry name" value="Peptidase_S8/S53_dom_sf"/>
</dbReference>
<evidence type="ECO:0000313" key="5">
    <source>
        <dbReference type="EMBL" id="KAK7841888.1"/>
    </source>
</evidence>
<evidence type="ECO:0000256" key="3">
    <source>
        <dbReference type="ARBA" id="ARBA00022729"/>
    </source>
</evidence>
<accession>A0AAW0KTZ3</accession>
<keyword evidence="3 4" id="KW-0732">Signal</keyword>
<dbReference type="EMBL" id="PKMF04000232">
    <property type="protein sequence ID" value="KAK7841888.1"/>
    <property type="molecule type" value="Genomic_DNA"/>
</dbReference>
<evidence type="ECO:0000256" key="4">
    <source>
        <dbReference type="SAM" id="SignalP"/>
    </source>
</evidence>
<dbReference type="GO" id="GO:0004252">
    <property type="term" value="F:serine-type endopeptidase activity"/>
    <property type="evidence" value="ECO:0007669"/>
    <property type="project" value="InterPro"/>
</dbReference>
<sequence length="162" mass="17667">MGFITGVPLPYLFLLGCLLVGLQAKSISSKRTTHILSAWTSPSFLNPSLIITTGTRQSSPSLVYAYQSSPSLSLGFISAIKDRSLILHTTHAPKFLNLNTFTGLWPASNYGEDVIVGVIDSGVWPESESFKDTGMPPKVPKNGRERVRWDKISIPPCVMQSS</sequence>
<evidence type="ECO:0000313" key="6">
    <source>
        <dbReference type="Proteomes" id="UP000237347"/>
    </source>
</evidence>
<dbReference type="Gene3D" id="3.40.50.200">
    <property type="entry name" value="Peptidase S8/S53 domain"/>
    <property type="match status" value="1"/>
</dbReference>
<protein>
    <submittedName>
        <fullName evidence="5">Subtilisin-like protease sbt1.4</fullName>
    </submittedName>
</protein>
<dbReference type="PANTHER" id="PTHR10795">
    <property type="entry name" value="PROPROTEIN CONVERTASE SUBTILISIN/KEXIN"/>
    <property type="match status" value="1"/>
</dbReference>
<organism evidence="5 6">
    <name type="scientific">Quercus suber</name>
    <name type="common">Cork oak</name>
    <dbReference type="NCBI Taxonomy" id="58331"/>
    <lineage>
        <taxon>Eukaryota</taxon>
        <taxon>Viridiplantae</taxon>
        <taxon>Streptophyta</taxon>
        <taxon>Embryophyta</taxon>
        <taxon>Tracheophyta</taxon>
        <taxon>Spermatophyta</taxon>
        <taxon>Magnoliopsida</taxon>
        <taxon>eudicotyledons</taxon>
        <taxon>Gunneridae</taxon>
        <taxon>Pentapetalae</taxon>
        <taxon>rosids</taxon>
        <taxon>fabids</taxon>
        <taxon>Fagales</taxon>
        <taxon>Fagaceae</taxon>
        <taxon>Quercus</taxon>
    </lineage>
</organism>
<feature type="signal peptide" evidence="4">
    <location>
        <begin position="1"/>
        <end position="24"/>
    </location>
</feature>
<gene>
    <name evidence="5" type="primary">SBT1.4_0</name>
    <name evidence="5" type="ORF">CFP56_014807</name>
</gene>
<name>A0AAW0KTZ3_QUESU</name>
<comment type="similarity">
    <text evidence="2">Belongs to the peptidase S8 family.</text>
</comment>
<evidence type="ECO:0000256" key="1">
    <source>
        <dbReference type="ARBA" id="ARBA00004613"/>
    </source>
</evidence>
<dbReference type="InterPro" id="IPR045051">
    <property type="entry name" value="SBT"/>
</dbReference>
<dbReference type="SUPFAM" id="SSF52743">
    <property type="entry name" value="Subtilisin-like"/>
    <property type="match status" value="1"/>
</dbReference>
<evidence type="ECO:0000256" key="2">
    <source>
        <dbReference type="ARBA" id="ARBA00011073"/>
    </source>
</evidence>
<keyword evidence="6" id="KW-1185">Reference proteome</keyword>
<dbReference type="GO" id="GO:0006508">
    <property type="term" value="P:proteolysis"/>
    <property type="evidence" value="ECO:0007669"/>
    <property type="project" value="UniProtKB-KW"/>
</dbReference>
<comment type="subcellular location">
    <subcellularLocation>
        <location evidence="1">Secreted</location>
    </subcellularLocation>
</comment>
<proteinExistence type="inferred from homology"/>
<dbReference type="GO" id="GO:0005576">
    <property type="term" value="C:extracellular region"/>
    <property type="evidence" value="ECO:0007669"/>
    <property type="project" value="UniProtKB-SubCell"/>
</dbReference>
<dbReference type="AlphaFoldDB" id="A0AAW0KTZ3"/>
<dbReference type="Proteomes" id="UP000237347">
    <property type="component" value="Unassembled WGS sequence"/>
</dbReference>